<dbReference type="Gene3D" id="3.40.50.300">
    <property type="entry name" value="P-loop containing nucleotide triphosphate hydrolases"/>
    <property type="match status" value="1"/>
</dbReference>
<sequence>MNIILSYPRSGNHLTRFFIELLYEQPTFGCSCNTHDIPIYKNKFINNIPFNINENNINKDICYYKYHDSPYIDCKNLIFILRNPREVLLRHNNYEMKYDNFDIYFKCLDYYLNFNGNKILFFYEDIVLNKIDFVNKLYNFLECSNNIKLEWVINNIDYLYNESKNGKKRSWGGVVSNSINYYYPKINNQHIKNKFDKYLSEKLSNPNYSFIVDKYQ</sequence>
<evidence type="ECO:0008006" key="2">
    <source>
        <dbReference type="Google" id="ProtNLM"/>
    </source>
</evidence>
<dbReference type="SUPFAM" id="SSF52540">
    <property type="entry name" value="P-loop containing nucleoside triphosphate hydrolases"/>
    <property type="match status" value="1"/>
</dbReference>
<name>A0A6C0HW69_9ZZZZ</name>
<proteinExistence type="predicted"/>
<evidence type="ECO:0000313" key="1">
    <source>
        <dbReference type="EMBL" id="QHT84660.1"/>
    </source>
</evidence>
<organism evidence="1">
    <name type="scientific">viral metagenome</name>
    <dbReference type="NCBI Taxonomy" id="1070528"/>
    <lineage>
        <taxon>unclassified sequences</taxon>
        <taxon>metagenomes</taxon>
        <taxon>organismal metagenomes</taxon>
    </lineage>
</organism>
<reference evidence="1" key="1">
    <citation type="journal article" date="2020" name="Nature">
        <title>Giant virus diversity and host interactions through global metagenomics.</title>
        <authorList>
            <person name="Schulz F."/>
            <person name="Roux S."/>
            <person name="Paez-Espino D."/>
            <person name="Jungbluth S."/>
            <person name="Walsh D.A."/>
            <person name="Denef V.J."/>
            <person name="McMahon K.D."/>
            <person name="Konstantinidis K.T."/>
            <person name="Eloe-Fadrosh E.A."/>
            <person name="Kyrpides N.C."/>
            <person name="Woyke T."/>
        </authorList>
    </citation>
    <scope>NUCLEOTIDE SEQUENCE</scope>
    <source>
        <strain evidence="1">GVMAG-M-3300023184-177</strain>
    </source>
</reference>
<accession>A0A6C0HW69</accession>
<protein>
    <recommendedName>
        <fullName evidence="2">Sulfotransferase domain-containing protein</fullName>
    </recommendedName>
</protein>
<dbReference type="InterPro" id="IPR027417">
    <property type="entry name" value="P-loop_NTPase"/>
</dbReference>
<dbReference type="EMBL" id="MN740022">
    <property type="protein sequence ID" value="QHT84660.1"/>
    <property type="molecule type" value="Genomic_DNA"/>
</dbReference>
<dbReference type="AlphaFoldDB" id="A0A6C0HW69"/>